<keyword evidence="2" id="KW-1185">Reference proteome</keyword>
<dbReference type="OrthoDB" id="4337527at2"/>
<dbReference type="RefSeq" id="WP_014812868.1">
    <property type="nucleotide sequence ID" value="NC_018025.1"/>
</dbReference>
<dbReference type="EMBL" id="CP003360">
    <property type="protein sequence ID" value="AFM27766.1"/>
    <property type="molecule type" value="Genomic_DNA"/>
</dbReference>
<name>I4CDX5_DESTA</name>
<reference evidence="2" key="1">
    <citation type="submission" date="2012-06" db="EMBL/GenBank/DDBJ databases">
        <title>Complete sequence of chromosome of Desulfomonile tiedjei DSM 6799.</title>
        <authorList>
            <person name="Lucas S."/>
            <person name="Copeland A."/>
            <person name="Lapidus A."/>
            <person name="Glavina del Rio T."/>
            <person name="Dalin E."/>
            <person name="Tice H."/>
            <person name="Bruce D."/>
            <person name="Goodwin L."/>
            <person name="Pitluck S."/>
            <person name="Peters L."/>
            <person name="Ovchinnikova G."/>
            <person name="Zeytun A."/>
            <person name="Lu M."/>
            <person name="Kyrpides N."/>
            <person name="Mavromatis K."/>
            <person name="Ivanova N."/>
            <person name="Brettin T."/>
            <person name="Detter J.C."/>
            <person name="Han C."/>
            <person name="Larimer F."/>
            <person name="Land M."/>
            <person name="Hauser L."/>
            <person name="Markowitz V."/>
            <person name="Cheng J.-F."/>
            <person name="Hugenholtz P."/>
            <person name="Woyke T."/>
            <person name="Wu D."/>
            <person name="Spring S."/>
            <person name="Schroeder M."/>
            <person name="Brambilla E."/>
            <person name="Klenk H.-P."/>
            <person name="Eisen J.A."/>
        </authorList>
    </citation>
    <scope>NUCLEOTIDE SEQUENCE [LARGE SCALE GENOMIC DNA]</scope>
    <source>
        <strain evidence="2">ATCC 49306 / DSM 6799 / DCB-1</strain>
    </source>
</reference>
<evidence type="ECO:0000313" key="2">
    <source>
        <dbReference type="Proteomes" id="UP000006055"/>
    </source>
</evidence>
<protein>
    <submittedName>
        <fullName evidence="1">Uncharacterized protein</fullName>
    </submittedName>
</protein>
<dbReference type="HOGENOM" id="CLU_1370277_0_0_7"/>
<dbReference type="AlphaFoldDB" id="I4CDX5"/>
<dbReference type="KEGG" id="dti:Desti_5163"/>
<accession>I4CDX5</accession>
<sequence length="199" mass="22463">MQRIRVGQPFHPGVTGYEEAIHYNYTTGGHTLILSTKNPDLSLIYDIRKGPATLALGLDEEVLFFFGRFGDQSWQKAHYNWWINPPIMRPDPMDDFHNLKDGVSLNVGLINASNGLVAALRSVKISGDFSRCLLGSVEQQIRHPFDPMHYLEVVEKSRGKYLDESSILNDSICLSVIDDSLRGNPVFSDSTCHSEFRLH</sequence>
<organism evidence="1 2">
    <name type="scientific">Desulfomonile tiedjei (strain ATCC 49306 / DSM 6799 / DCB-1)</name>
    <dbReference type="NCBI Taxonomy" id="706587"/>
    <lineage>
        <taxon>Bacteria</taxon>
        <taxon>Pseudomonadati</taxon>
        <taxon>Thermodesulfobacteriota</taxon>
        <taxon>Desulfomonilia</taxon>
        <taxon>Desulfomonilales</taxon>
        <taxon>Desulfomonilaceae</taxon>
        <taxon>Desulfomonile</taxon>
    </lineage>
</organism>
<dbReference type="Proteomes" id="UP000006055">
    <property type="component" value="Chromosome"/>
</dbReference>
<proteinExistence type="predicted"/>
<evidence type="ECO:0000313" key="1">
    <source>
        <dbReference type="EMBL" id="AFM27766.1"/>
    </source>
</evidence>
<gene>
    <name evidence="1" type="ordered locus">Desti_5163</name>
</gene>
<dbReference type="eggNOG" id="ENOG5033J15">
    <property type="taxonomic scope" value="Bacteria"/>
</dbReference>